<evidence type="ECO:0000313" key="1">
    <source>
        <dbReference type="EMBL" id="ONG55731.1"/>
    </source>
</evidence>
<dbReference type="AlphaFoldDB" id="A0A1V2H4P5"/>
<gene>
    <name evidence="1" type="ORF">BKE38_08675</name>
</gene>
<dbReference type="Proteomes" id="UP000188879">
    <property type="component" value="Unassembled WGS sequence"/>
</dbReference>
<name>A0A1V2H4P5_9PROT</name>
<dbReference type="RefSeq" id="WP_131829536.1">
    <property type="nucleotide sequence ID" value="NZ_MLCO01000069.1"/>
</dbReference>
<dbReference type="EMBL" id="MLCO01000069">
    <property type="protein sequence ID" value="ONG55731.1"/>
    <property type="molecule type" value="Genomic_DNA"/>
</dbReference>
<sequence length="132" mass="14971">MANKNPALKGRRRGQLNKSTIEKEQAVVRLQDWLIASGQAKASDFDPCDSLTWMEVMSRDNRLPMQERREFAKSVAPYRYARKNAIQVDPHEDEHDIVGMSDAELEQLKHEAAGIVRNIIEHDGSENVAEGN</sequence>
<proteinExistence type="predicted"/>
<accession>A0A1V2H4P5</accession>
<evidence type="ECO:0000313" key="2">
    <source>
        <dbReference type="Proteomes" id="UP000188879"/>
    </source>
</evidence>
<organism evidence="1 2">
    <name type="scientific">Teichococcus deserti</name>
    <dbReference type="NCBI Taxonomy" id="1817963"/>
    <lineage>
        <taxon>Bacteria</taxon>
        <taxon>Pseudomonadati</taxon>
        <taxon>Pseudomonadota</taxon>
        <taxon>Alphaproteobacteria</taxon>
        <taxon>Acetobacterales</taxon>
        <taxon>Roseomonadaceae</taxon>
        <taxon>Roseomonas</taxon>
    </lineage>
</organism>
<protein>
    <submittedName>
        <fullName evidence="1">Uncharacterized protein</fullName>
    </submittedName>
</protein>
<keyword evidence="2" id="KW-1185">Reference proteome</keyword>
<comment type="caution">
    <text evidence="1">The sequence shown here is derived from an EMBL/GenBank/DDBJ whole genome shotgun (WGS) entry which is preliminary data.</text>
</comment>
<reference evidence="1 2" key="1">
    <citation type="submission" date="2016-10" db="EMBL/GenBank/DDBJ databases">
        <title>Draft Genome sequence of Roseomonas sp. strain M3.</title>
        <authorList>
            <person name="Subhash Y."/>
            <person name="Lee S."/>
        </authorList>
    </citation>
    <scope>NUCLEOTIDE SEQUENCE [LARGE SCALE GENOMIC DNA]</scope>
    <source>
        <strain evidence="1 2">M3</strain>
    </source>
</reference>